<dbReference type="AlphaFoldDB" id="W0V7Y7"/>
<protein>
    <submittedName>
        <fullName evidence="1">Uncharacterized protein</fullName>
    </submittedName>
</protein>
<evidence type="ECO:0000313" key="1">
    <source>
        <dbReference type="EMBL" id="CDG84929.1"/>
    </source>
</evidence>
<accession>W0V7Y7</accession>
<reference evidence="1 2" key="1">
    <citation type="journal article" date="2015" name="Genome Announc.">
        <title>Genome Sequence of Mushroom Soft-Rot Pathogen Janthinobacterium agaricidamnosum.</title>
        <authorList>
            <person name="Graupner K."/>
            <person name="Lackner G."/>
            <person name="Hertweck C."/>
        </authorList>
    </citation>
    <scope>NUCLEOTIDE SEQUENCE [LARGE SCALE GENOMIC DNA]</scope>
    <source>
        <strain evidence="2">NBRC 102515 / DSM 9628</strain>
    </source>
</reference>
<dbReference type="HOGENOM" id="CLU_2843993_0_0_4"/>
<dbReference type="PATRIC" id="fig|1349767.4.peg.883"/>
<sequence>MVESQHILFPEIFWRRPGGWRRYSWRGGKRCVSRCRDSRRYFTCIELGGKLALLPASSQLGKKLL</sequence>
<dbReference type="EMBL" id="HG322949">
    <property type="protein sequence ID" value="CDG84929.1"/>
    <property type="molecule type" value="Genomic_DNA"/>
</dbReference>
<organism evidence="1 2">
    <name type="scientific">Janthinobacterium agaricidamnosum NBRC 102515 = DSM 9628</name>
    <dbReference type="NCBI Taxonomy" id="1349767"/>
    <lineage>
        <taxon>Bacteria</taxon>
        <taxon>Pseudomonadati</taxon>
        <taxon>Pseudomonadota</taxon>
        <taxon>Betaproteobacteria</taxon>
        <taxon>Burkholderiales</taxon>
        <taxon>Oxalobacteraceae</taxon>
        <taxon>Janthinobacterium</taxon>
    </lineage>
</organism>
<name>W0V7Y7_9BURK</name>
<dbReference type="Proteomes" id="UP000027604">
    <property type="component" value="Chromosome I"/>
</dbReference>
<evidence type="ECO:0000313" key="2">
    <source>
        <dbReference type="Proteomes" id="UP000027604"/>
    </source>
</evidence>
<gene>
    <name evidence="1" type="ORF">GJA_4321</name>
</gene>
<proteinExistence type="predicted"/>
<keyword evidence="2" id="KW-1185">Reference proteome</keyword>
<dbReference type="KEGG" id="jag:GJA_4321"/>